<reference evidence="1" key="1">
    <citation type="submission" date="2023-04" db="EMBL/GenBank/DDBJ databases">
        <title>A chromosome-level genome assembly of the parasitoid wasp Eretmocerus hayati.</title>
        <authorList>
            <person name="Zhong Y."/>
            <person name="Liu S."/>
            <person name="Liu Y."/>
        </authorList>
    </citation>
    <scope>NUCLEOTIDE SEQUENCE</scope>
    <source>
        <strain evidence="1">ZJU_SS_LIU_2023</strain>
    </source>
</reference>
<accession>A0ACC2PAF6</accession>
<dbReference type="EMBL" id="CM056742">
    <property type="protein sequence ID" value="KAJ8680287.1"/>
    <property type="molecule type" value="Genomic_DNA"/>
</dbReference>
<sequence length="668" mass="76078">MPALTLFGRKWLAATDDLVYPGIFEIFIRIIWLVLIGIACLKYYGETWNCRSGGELVRVFLIGELILLGIITILLIFIVSHSARGSIVDTYARRHVQALLTLKVLLIAPEIFWNILGTIWVWSDVVQCSKEHYTTSVVEALVLSDWLLIGLTLLGLALIFDPLGSLGLRDDELEDSEEHGKISKIWLRRCKFFWWMRRDESASETFQHVAGLLSSLFRGTDLVPSDVMAGCILLRVRQKRETLELRRLNILDRPKYTNDSISIFSGTPDWMSLEWALHYIQLSIASYSWLFVIYRHACTGCFRLIREMTCCSCFRKKKNVVLNDNCCMCSMAGVKALSKLSEDDILFASFRNHLCEIPFCVLADHKTSSIVIVIRGSLSLRDLITDLAAASDSFEPEGLPPGSMAHRGMIIGARVLLKQLDQYQVLEKAFKTYPHYDLTLTGHSLGAGLAVLLGTLIRPRYPNLRVYSFATPAGLLSREAARVTEEFVLTVGLGDDLVMRLSVDSTENFRTSLLITLQACRLPKYRVVLNGFGYMLFGVPDRDLNRTWKNGNTMNSIPGQLPLLAETPPTRHTETTILERDVARRRFSKVRLFTAGRILHIARCKPTTKEKKRKKKNREKKFEMRWANAEDFMELSVMPRMLLDHLPENLEEALEILIKQQEELPVML</sequence>
<name>A0ACC2PAF6_9HYME</name>
<protein>
    <submittedName>
        <fullName evidence="1">Uncharacterized protein</fullName>
    </submittedName>
</protein>
<keyword evidence="2" id="KW-1185">Reference proteome</keyword>
<proteinExistence type="predicted"/>
<organism evidence="1 2">
    <name type="scientific">Eretmocerus hayati</name>
    <dbReference type="NCBI Taxonomy" id="131215"/>
    <lineage>
        <taxon>Eukaryota</taxon>
        <taxon>Metazoa</taxon>
        <taxon>Ecdysozoa</taxon>
        <taxon>Arthropoda</taxon>
        <taxon>Hexapoda</taxon>
        <taxon>Insecta</taxon>
        <taxon>Pterygota</taxon>
        <taxon>Neoptera</taxon>
        <taxon>Endopterygota</taxon>
        <taxon>Hymenoptera</taxon>
        <taxon>Apocrita</taxon>
        <taxon>Proctotrupomorpha</taxon>
        <taxon>Chalcidoidea</taxon>
        <taxon>Aphelinidae</taxon>
        <taxon>Aphelininae</taxon>
        <taxon>Eretmocerus</taxon>
    </lineage>
</organism>
<dbReference type="Proteomes" id="UP001239111">
    <property type="component" value="Chromosome 2"/>
</dbReference>
<comment type="caution">
    <text evidence="1">The sequence shown here is derived from an EMBL/GenBank/DDBJ whole genome shotgun (WGS) entry which is preliminary data.</text>
</comment>
<gene>
    <name evidence="1" type="ORF">QAD02_016074</name>
</gene>
<evidence type="ECO:0000313" key="1">
    <source>
        <dbReference type="EMBL" id="KAJ8680287.1"/>
    </source>
</evidence>
<evidence type="ECO:0000313" key="2">
    <source>
        <dbReference type="Proteomes" id="UP001239111"/>
    </source>
</evidence>